<accession>A0ABT3P6M5</accession>
<gene>
    <name evidence="2" type="ORF">OPS25_07725</name>
</gene>
<evidence type="ECO:0000256" key="1">
    <source>
        <dbReference type="SAM" id="Phobius"/>
    </source>
</evidence>
<evidence type="ECO:0000313" key="3">
    <source>
        <dbReference type="Proteomes" id="UP001142810"/>
    </source>
</evidence>
<keyword evidence="1" id="KW-1133">Transmembrane helix</keyword>
<keyword evidence="1" id="KW-0472">Membrane</keyword>
<organism evidence="2 3">
    <name type="scientific">Alteromonas aquimaris</name>
    <dbReference type="NCBI Taxonomy" id="2998417"/>
    <lineage>
        <taxon>Bacteria</taxon>
        <taxon>Pseudomonadati</taxon>
        <taxon>Pseudomonadota</taxon>
        <taxon>Gammaproteobacteria</taxon>
        <taxon>Alteromonadales</taxon>
        <taxon>Alteromonadaceae</taxon>
        <taxon>Alteromonas/Salinimonas group</taxon>
        <taxon>Alteromonas</taxon>
    </lineage>
</organism>
<sequence>MKVSKIEMAASVIVFGLGLLNLFNEGIGPAMLFFLAMYWGIKVVTPELFSKRRKWQIAKELLSYKELFEKGILTEAEYAEKSNTLKEELLK</sequence>
<evidence type="ECO:0000313" key="2">
    <source>
        <dbReference type="EMBL" id="MCW8108379.1"/>
    </source>
</evidence>
<reference evidence="2" key="1">
    <citation type="submission" date="2022-11" db="EMBL/GenBank/DDBJ databases">
        <title>Alteromonas sp. nov., isolated from sea water of the Qingdao.</title>
        <authorList>
            <person name="Wang Q."/>
        </authorList>
    </citation>
    <scope>NUCLEOTIDE SEQUENCE</scope>
    <source>
        <strain evidence="2">ASW11-7</strain>
    </source>
</reference>
<dbReference type="EMBL" id="JAPFRD010000010">
    <property type="protein sequence ID" value="MCW8108379.1"/>
    <property type="molecule type" value="Genomic_DNA"/>
</dbReference>
<evidence type="ECO:0008006" key="4">
    <source>
        <dbReference type="Google" id="ProtNLM"/>
    </source>
</evidence>
<comment type="caution">
    <text evidence="2">The sequence shown here is derived from an EMBL/GenBank/DDBJ whole genome shotgun (WGS) entry which is preliminary data.</text>
</comment>
<name>A0ABT3P6M5_9ALTE</name>
<proteinExistence type="predicted"/>
<protein>
    <recommendedName>
        <fullName evidence="4">SHOCT domain-containing protein</fullName>
    </recommendedName>
</protein>
<feature type="transmembrane region" description="Helical" evidence="1">
    <location>
        <begin position="7"/>
        <end position="24"/>
    </location>
</feature>
<dbReference type="RefSeq" id="WP_265617101.1">
    <property type="nucleotide sequence ID" value="NZ_JAPFRD010000010.1"/>
</dbReference>
<keyword evidence="1" id="KW-0812">Transmembrane</keyword>
<keyword evidence="3" id="KW-1185">Reference proteome</keyword>
<dbReference type="Proteomes" id="UP001142810">
    <property type="component" value="Unassembled WGS sequence"/>
</dbReference>